<protein>
    <submittedName>
        <fullName evidence="1">Uncharacterized protein</fullName>
    </submittedName>
</protein>
<reference evidence="1" key="4">
    <citation type="submission" date="2019-03" db="UniProtKB">
        <authorList>
            <consortium name="EnsemblPlants"/>
        </authorList>
    </citation>
    <scope>IDENTIFICATION</scope>
</reference>
<sequence>MTHSLLDGSKINILVIGGFFKQVIVLPPFTWSVVLSVELSYFNTKTTIQVGTRIAQTSSSKEISVGSDQVFIFLVI</sequence>
<accession>A0A453HKV7</accession>
<organism evidence="1 2">
    <name type="scientific">Aegilops tauschii subsp. strangulata</name>
    <name type="common">Goatgrass</name>
    <dbReference type="NCBI Taxonomy" id="200361"/>
    <lineage>
        <taxon>Eukaryota</taxon>
        <taxon>Viridiplantae</taxon>
        <taxon>Streptophyta</taxon>
        <taxon>Embryophyta</taxon>
        <taxon>Tracheophyta</taxon>
        <taxon>Spermatophyta</taxon>
        <taxon>Magnoliopsida</taxon>
        <taxon>Liliopsida</taxon>
        <taxon>Poales</taxon>
        <taxon>Poaceae</taxon>
        <taxon>BOP clade</taxon>
        <taxon>Pooideae</taxon>
        <taxon>Triticodae</taxon>
        <taxon>Triticeae</taxon>
        <taxon>Triticinae</taxon>
        <taxon>Aegilops</taxon>
    </lineage>
</organism>
<reference evidence="1" key="3">
    <citation type="journal article" date="2017" name="Nature">
        <title>Genome sequence of the progenitor of the wheat D genome Aegilops tauschii.</title>
        <authorList>
            <person name="Luo M.C."/>
            <person name="Gu Y.Q."/>
            <person name="Puiu D."/>
            <person name="Wang H."/>
            <person name="Twardziok S.O."/>
            <person name="Deal K.R."/>
            <person name="Huo N."/>
            <person name="Zhu T."/>
            <person name="Wang L."/>
            <person name="Wang Y."/>
            <person name="McGuire P.E."/>
            <person name="Liu S."/>
            <person name="Long H."/>
            <person name="Ramasamy R.K."/>
            <person name="Rodriguez J.C."/>
            <person name="Van S.L."/>
            <person name="Yuan L."/>
            <person name="Wang Z."/>
            <person name="Xia Z."/>
            <person name="Xiao L."/>
            <person name="Anderson O.D."/>
            <person name="Ouyang S."/>
            <person name="Liang Y."/>
            <person name="Zimin A.V."/>
            <person name="Pertea G."/>
            <person name="Qi P."/>
            <person name="Bennetzen J.L."/>
            <person name="Dai X."/>
            <person name="Dawson M.W."/>
            <person name="Muller H.G."/>
            <person name="Kugler K."/>
            <person name="Rivarola-Duarte L."/>
            <person name="Spannagl M."/>
            <person name="Mayer K.F.X."/>
            <person name="Lu F.H."/>
            <person name="Bevan M.W."/>
            <person name="Leroy P."/>
            <person name="Li P."/>
            <person name="You F.M."/>
            <person name="Sun Q."/>
            <person name="Liu Z."/>
            <person name="Lyons E."/>
            <person name="Wicker T."/>
            <person name="Salzberg S.L."/>
            <person name="Devos K.M."/>
            <person name="Dvorak J."/>
        </authorList>
    </citation>
    <scope>NUCLEOTIDE SEQUENCE [LARGE SCALE GENOMIC DNA]</scope>
    <source>
        <strain evidence="1">cv. AL8/78</strain>
    </source>
</reference>
<dbReference type="AlphaFoldDB" id="A0A453HKV7"/>
<dbReference type="Gramene" id="AET4Gv20221400.9">
    <property type="protein sequence ID" value="AET4Gv20221400.9"/>
    <property type="gene ID" value="AET4Gv20221400"/>
</dbReference>
<evidence type="ECO:0000313" key="1">
    <source>
        <dbReference type="EnsemblPlants" id="AET4Gv20221400.9"/>
    </source>
</evidence>
<evidence type="ECO:0000313" key="2">
    <source>
        <dbReference type="Proteomes" id="UP000015105"/>
    </source>
</evidence>
<reference evidence="2" key="1">
    <citation type="journal article" date="2014" name="Science">
        <title>Ancient hybridizations among the ancestral genomes of bread wheat.</title>
        <authorList>
            <consortium name="International Wheat Genome Sequencing Consortium,"/>
            <person name="Marcussen T."/>
            <person name="Sandve S.R."/>
            <person name="Heier L."/>
            <person name="Spannagl M."/>
            <person name="Pfeifer M."/>
            <person name="Jakobsen K.S."/>
            <person name="Wulff B.B."/>
            <person name="Steuernagel B."/>
            <person name="Mayer K.F."/>
            <person name="Olsen O.A."/>
        </authorList>
    </citation>
    <scope>NUCLEOTIDE SEQUENCE [LARGE SCALE GENOMIC DNA]</scope>
    <source>
        <strain evidence="2">cv. AL8/78</strain>
    </source>
</reference>
<name>A0A453HKV7_AEGTS</name>
<reference evidence="1" key="5">
    <citation type="journal article" date="2021" name="G3 (Bethesda)">
        <title>Aegilops tauschii genome assembly Aet v5.0 features greater sequence contiguity and improved annotation.</title>
        <authorList>
            <person name="Wang L."/>
            <person name="Zhu T."/>
            <person name="Rodriguez J.C."/>
            <person name="Deal K.R."/>
            <person name="Dubcovsky J."/>
            <person name="McGuire P.E."/>
            <person name="Lux T."/>
            <person name="Spannagl M."/>
            <person name="Mayer K.F.X."/>
            <person name="Baldrich P."/>
            <person name="Meyers B.C."/>
            <person name="Huo N."/>
            <person name="Gu Y.Q."/>
            <person name="Zhou H."/>
            <person name="Devos K.M."/>
            <person name="Bennetzen J.L."/>
            <person name="Unver T."/>
            <person name="Budak H."/>
            <person name="Gulick P.J."/>
            <person name="Galiba G."/>
            <person name="Kalapos B."/>
            <person name="Nelson D.R."/>
            <person name="Li P."/>
            <person name="You F.M."/>
            <person name="Luo M.C."/>
            <person name="Dvorak J."/>
        </authorList>
    </citation>
    <scope>NUCLEOTIDE SEQUENCE [LARGE SCALE GENOMIC DNA]</scope>
    <source>
        <strain evidence="1">cv. AL8/78</strain>
    </source>
</reference>
<dbReference type="Proteomes" id="UP000015105">
    <property type="component" value="Chromosome 4D"/>
</dbReference>
<reference evidence="2" key="2">
    <citation type="journal article" date="2017" name="Nat. Plants">
        <title>The Aegilops tauschii genome reveals multiple impacts of transposons.</title>
        <authorList>
            <person name="Zhao G."/>
            <person name="Zou C."/>
            <person name="Li K."/>
            <person name="Wang K."/>
            <person name="Li T."/>
            <person name="Gao L."/>
            <person name="Zhang X."/>
            <person name="Wang H."/>
            <person name="Yang Z."/>
            <person name="Liu X."/>
            <person name="Jiang W."/>
            <person name="Mao L."/>
            <person name="Kong X."/>
            <person name="Jiao Y."/>
            <person name="Jia J."/>
        </authorList>
    </citation>
    <scope>NUCLEOTIDE SEQUENCE [LARGE SCALE GENOMIC DNA]</scope>
    <source>
        <strain evidence="2">cv. AL8/78</strain>
    </source>
</reference>
<keyword evidence="2" id="KW-1185">Reference proteome</keyword>
<dbReference type="EnsemblPlants" id="AET4Gv20221400.9">
    <property type="protein sequence ID" value="AET4Gv20221400.9"/>
    <property type="gene ID" value="AET4Gv20221400"/>
</dbReference>
<proteinExistence type="predicted"/>